<dbReference type="EMBL" id="CAAKNF010000196">
    <property type="protein sequence ID" value="VIO89111.1"/>
    <property type="molecule type" value="Genomic_DNA"/>
</dbReference>
<dbReference type="AlphaFoldDB" id="A0A4E9F4B4"/>
<name>A0A4E9F4B4_BRUMA</name>
<dbReference type="RefSeq" id="XP_042931307.1">
    <property type="nucleotide sequence ID" value="XM_043075373.1"/>
</dbReference>
<gene>
    <name evidence="1" type="primary">Bm2828</name>
    <name evidence="1" type="ORF">BM_BM2828</name>
</gene>
<organism evidence="1">
    <name type="scientific">Brugia malayi</name>
    <name type="common">Filarial nematode worm</name>
    <dbReference type="NCBI Taxonomy" id="6279"/>
    <lineage>
        <taxon>Eukaryota</taxon>
        <taxon>Metazoa</taxon>
        <taxon>Ecdysozoa</taxon>
        <taxon>Nematoda</taxon>
        <taxon>Chromadorea</taxon>
        <taxon>Rhabditida</taxon>
        <taxon>Spirurina</taxon>
        <taxon>Spiruromorpha</taxon>
        <taxon>Filarioidea</taxon>
        <taxon>Onchocercidae</taxon>
        <taxon>Brugia</taxon>
    </lineage>
</organism>
<dbReference type="GO" id="GO:0016020">
    <property type="term" value="C:membrane"/>
    <property type="evidence" value="ECO:0007669"/>
    <property type="project" value="InterPro"/>
</dbReference>
<protein>
    <submittedName>
        <fullName evidence="1">Uncharacterized protein</fullName>
    </submittedName>
</protein>
<dbReference type="PANTHER" id="PTHR19229">
    <property type="entry name" value="ATP-BINDING CASSETTE TRANSPORTER SUBFAMILY A ABCA"/>
    <property type="match status" value="1"/>
</dbReference>
<proteinExistence type="predicted"/>
<sequence length="123" mass="14100">MNECEALCNRVGIMDQGSLIAIGSPQHIKTRFGEKYTLIITIADQYRREVLISSIKEIFPVCAEKGPHSTCLLWDITKREGDRWSEMYGKLCQLAGRFPWILDYSLTQTTLEGAFLQLSQREK</sequence>
<evidence type="ECO:0000313" key="1">
    <source>
        <dbReference type="EMBL" id="VIO89111.1"/>
    </source>
</evidence>
<dbReference type="PANTHER" id="PTHR19229:SF271">
    <property type="entry name" value="ABC TRANSPORTER CED-7"/>
    <property type="match status" value="1"/>
</dbReference>
<reference evidence="1" key="1">
    <citation type="submission" date="2019-04" db="EMBL/GenBank/DDBJ databases">
        <authorList>
            <person name="Howe K."/>
            <person name="Paulini M."/>
            <person name="Williams G."/>
        </authorList>
    </citation>
    <scope>NUCLEOTIDE SEQUENCE [LARGE SCALE GENOMIC DNA]</scope>
    <source>
        <strain evidence="1">FR3</strain>
    </source>
</reference>
<dbReference type="GeneID" id="6101670"/>
<accession>A0A4E9F4B4</accession>
<dbReference type="GO" id="GO:0005319">
    <property type="term" value="F:lipid transporter activity"/>
    <property type="evidence" value="ECO:0007669"/>
    <property type="project" value="TreeGrafter"/>
</dbReference>
<dbReference type="InterPro" id="IPR026082">
    <property type="entry name" value="ABCA"/>
</dbReference>
<dbReference type="CTD" id="6101670"/>
<dbReference type="GO" id="GO:0140359">
    <property type="term" value="F:ABC-type transporter activity"/>
    <property type="evidence" value="ECO:0007669"/>
    <property type="project" value="InterPro"/>
</dbReference>
<dbReference type="OrthoDB" id="10255969at2759"/>